<dbReference type="Pfam" id="PF00651">
    <property type="entry name" value="BTB"/>
    <property type="match status" value="1"/>
</dbReference>
<dbReference type="AlphaFoldDB" id="A0A8H7LJW1"/>
<dbReference type="SUPFAM" id="SSF54695">
    <property type="entry name" value="POZ domain"/>
    <property type="match status" value="1"/>
</dbReference>
<gene>
    <name evidence="2" type="ORF">RHS04_02818</name>
</gene>
<dbReference type="Proteomes" id="UP000650582">
    <property type="component" value="Unassembled WGS sequence"/>
</dbReference>
<evidence type="ECO:0000313" key="3">
    <source>
        <dbReference type="Proteomes" id="UP000650582"/>
    </source>
</evidence>
<dbReference type="InterPro" id="IPR000210">
    <property type="entry name" value="BTB/POZ_dom"/>
</dbReference>
<reference evidence="2" key="1">
    <citation type="submission" date="2020-09" db="EMBL/GenBank/DDBJ databases">
        <title>Comparative genome analyses of four rice-infecting Rhizoctonia solani isolates reveal extensive enrichment of homogalacturonan modification genes.</title>
        <authorList>
            <person name="Lee D.-Y."/>
            <person name="Jeon J."/>
            <person name="Kim K.-T."/>
            <person name="Cheong K."/>
            <person name="Song H."/>
            <person name="Choi G."/>
            <person name="Ko J."/>
            <person name="Opiyo S.O."/>
            <person name="Zuo S."/>
            <person name="Madhav S."/>
            <person name="Lee Y.-H."/>
            <person name="Wang G.-L."/>
        </authorList>
    </citation>
    <scope>NUCLEOTIDE SEQUENCE</scope>
    <source>
        <strain evidence="2">AG1-IA YN-7</strain>
    </source>
</reference>
<evidence type="ECO:0000313" key="2">
    <source>
        <dbReference type="EMBL" id="KAF8682867.1"/>
    </source>
</evidence>
<dbReference type="InterPro" id="IPR011333">
    <property type="entry name" value="SKP1/BTB/POZ_sf"/>
</dbReference>
<sequence>MPSPFSFQPPTGGNVVLKSCEGTVFNAHSVVLGLASTVFAGMFSGASSPNTIELAEDGETISLMLAFIYPVTPPKIATAAQLEKVMIFSQKYGIAKMIDIVEKSIPPESKLIHSDPIQVFRASVKYGFPTLRVFAGRAVRPKHTNLLTISGVVNPARCFPEASSAIGIIRAQTIRQRILPRVVSSLRLPRAEQAHQSNGDDYIPRMACRSCWDKTRQPDGRYTSSWFRSWIRMVESRLIAEPMHKCEDAFSILWFLNNHGWTFGWCNDCTTQILAKRLMFEEWVQAAKKHIDKELKVLDQLYTL</sequence>
<accession>A0A8H7LJW1</accession>
<dbReference type="SMART" id="SM00225">
    <property type="entry name" value="BTB"/>
    <property type="match status" value="1"/>
</dbReference>
<evidence type="ECO:0000259" key="1">
    <source>
        <dbReference type="PROSITE" id="PS50097"/>
    </source>
</evidence>
<comment type="caution">
    <text evidence="2">The sequence shown here is derived from an EMBL/GenBank/DDBJ whole genome shotgun (WGS) entry which is preliminary data.</text>
</comment>
<proteinExistence type="predicted"/>
<dbReference type="Gene3D" id="3.30.710.10">
    <property type="entry name" value="Potassium Channel Kv1.1, Chain A"/>
    <property type="match status" value="1"/>
</dbReference>
<feature type="domain" description="BTB" evidence="1">
    <location>
        <begin position="13"/>
        <end position="69"/>
    </location>
</feature>
<dbReference type="PROSITE" id="PS50097">
    <property type="entry name" value="BTB"/>
    <property type="match status" value="1"/>
</dbReference>
<organism evidence="2 3">
    <name type="scientific">Rhizoctonia solani</name>
    <dbReference type="NCBI Taxonomy" id="456999"/>
    <lineage>
        <taxon>Eukaryota</taxon>
        <taxon>Fungi</taxon>
        <taxon>Dikarya</taxon>
        <taxon>Basidiomycota</taxon>
        <taxon>Agaricomycotina</taxon>
        <taxon>Agaricomycetes</taxon>
        <taxon>Cantharellales</taxon>
        <taxon>Ceratobasidiaceae</taxon>
        <taxon>Rhizoctonia</taxon>
    </lineage>
</organism>
<name>A0A8H7LJW1_9AGAM</name>
<protein>
    <submittedName>
        <fullName evidence="2">SET domain</fullName>
    </submittedName>
</protein>
<dbReference type="EMBL" id="JACYCC010000035">
    <property type="protein sequence ID" value="KAF8682867.1"/>
    <property type="molecule type" value="Genomic_DNA"/>
</dbReference>
<dbReference type="CDD" id="cd18186">
    <property type="entry name" value="BTB_POZ_ZBTB_KLHL-like"/>
    <property type="match status" value="1"/>
</dbReference>